<feature type="compositionally biased region" description="Basic and acidic residues" evidence="1">
    <location>
        <begin position="1"/>
        <end position="26"/>
    </location>
</feature>
<feature type="compositionally biased region" description="Basic and acidic residues" evidence="1">
    <location>
        <begin position="71"/>
        <end position="94"/>
    </location>
</feature>
<gene>
    <name evidence="2" type="ORF">PU560_08775</name>
</gene>
<reference evidence="2" key="1">
    <citation type="submission" date="2023-02" db="EMBL/GenBank/DDBJ databases">
        <title>Georgenia sp.10Sc9-8, isolated from a soil sample collected from the Taklamakan desert.</title>
        <authorList>
            <person name="Liu S."/>
        </authorList>
    </citation>
    <scope>NUCLEOTIDE SEQUENCE</scope>
    <source>
        <strain evidence="2">10Sc9-8</strain>
    </source>
</reference>
<dbReference type="Proteomes" id="UP001165561">
    <property type="component" value="Unassembled WGS sequence"/>
</dbReference>
<name>A0ABT5TWW9_9MICO</name>
<sequence>MREAEASAEALRHGADVEHNHQDAAEAHQLMTEAEQADRNAEAARAAAEHEPEHEPDPAERDRAQVAAETEQARADHTRADGRATYDSAERREAMAQGLESRGIDHETVATRMRADVSQAKPAAAATKTNASTRPRKARSTCGRAPQVQRTAKGPSWSDEKSLGTVVGGCWARMAGYGACVGAVARRGCRGRGAAGAVGCELPRPRRIRRPDHGRR</sequence>
<dbReference type="EMBL" id="JARACI010000919">
    <property type="protein sequence ID" value="MDD9206558.1"/>
    <property type="molecule type" value="Genomic_DNA"/>
</dbReference>
<keyword evidence="3" id="KW-1185">Reference proteome</keyword>
<proteinExistence type="predicted"/>
<protein>
    <submittedName>
        <fullName evidence="2">Uncharacterized protein</fullName>
    </submittedName>
</protein>
<feature type="compositionally biased region" description="Low complexity" evidence="1">
    <location>
        <begin position="120"/>
        <end position="131"/>
    </location>
</feature>
<organism evidence="2 3">
    <name type="scientific">Georgenia halotolerans</name>
    <dbReference type="NCBI Taxonomy" id="3028317"/>
    <lineage>
        <taxon>Bacteria</taxon>
        <taxon>Bacillati</taxon>
        <taxon>Actinomycetota</taxon>
        <taxon>Actinomycetes</taxon>
        <taxon>Micrococcales</taxon>
        <taxon>Bogoriellaceae</taxon>
        <taxon>Georgenia</taxon>
    </lineage>
</organism>
<evidence type="ECO:0000313" key="2">
    <source>
        <dbReference type="EMBL" id="MDD9206558.1"/>
    </source>
</evidence>
<accession>A0ABT5TWW9</accession>
<evidence type="ECO:0000256" key="1">
    <source>
        <dbReference type="SAM" id="MobiDB-lite"/>
    </source>
</evidence>
<feature type="compositionally biased region" description="Basic and acidic residues" evidence="1">
    <location>
        <begin position="36"/>
        <end position="64"/>
    </location>
</feature>
<feature type="region of interest" description="Disordered" evidence="1">
    <location>
        <begin position="1"/>
        <end position="160"/>
    </location>
</feature>
<feature type="compositionally biased region" description="Basic and acidic residues" evidence="1">
    <location>
        <begin position="102"/>
        <end position="115"/>
    </location>
</feature>
<evidence type="ECO:0000313" key="3">
    <source>
        <dbReference type="Proteomes" id="UP001165561"/>
    </source>
</evidence>
<comment type="caution">
    <text evidence="2">The sequence shown here is derived from an EMBL/GenBank/DDBJ whole genome shotgun (WGS) entry which is preliminary data.</text>
</comment>